<dbReference type="InterPro" id="IPR029063">
    <property type="entry name" value="SAM-dependent_MTases_sf"/>
</dbReference>
<reference evidence="2" key="1">
    <citation type="submission" date="2023-10" db="EMBL/GenBank/DDBJ databases">
        <authorList>
            <person name="Chen Y."/>
            <person name="Shah S."/>
            <person name="Dougan E. K."/>
            <person name="Thang M."/>
            <person name="Chan C."/>
        </authorList>
    </citation>
    <scope>NUCLEOTIDE SEQUENCE [LARGE SCALE GENOMIC DNA]</scope>
</reference>
<dbReference type="Proteomes" id="UP001189429">
    <property type="component" value="Unassembled WGS sequence"/>
</dbReference>
<evidence type="ECO:0000313" key="2">
    <source>
        <dbReference type="EMBL" id="CAK0884814.1"/>
    </source>
</evidence>
<feature type="non-terminal residue" evidence="2">
    <location>
        <position position="1"/>
    </location>
</feature>
<keyword evidence="3" id="KW-1185">Reference proteome</keyword>
<dbReference type="Gene3D" id="3.40.50.150">
    <property type="entry name" value="Vaccinia Virus protein VP39"/>
    <property type="match status" value="1"/>
</dbReference>
<dbReference type="SUPFAM" id="SSF53335">
    <property type="entry name" value="S-adenosyl-L-methionine-dependent methyltransferases"/>
    <property type="match status" value="1"/>
</dbReference>
<evidence type="ECO:0000256" key="1">
    <source>
        <dbReference type="SAM" id="MobiDB-lite"/>
    </source>
</evidence>
<evidence type="ECO:0000313" key="3">
    <source>
        <dbReference type="Proteomes" id="UP001189429"/>
    </source>
</evidence>
<proteinExistence type="predicted"/>
<organism evidence="2 3">
    <name type="scientific">Prorocentrum cordatum</name>
    <dbReference type="NCBI Taxonomy" id="2364126"/>
    <lineage>
        <taxon>Eukaryota</taxon>
        <taxon>Sar</taxon>
        <taxon>Alveolata</taxon>
        <taxon>Dinophyceae</taxon>
        <taxon>Prorocentrales</taxon>
        <taxon>Prorocentraceae</taxon>
        <taxon>Prorocentrum</taxon>
    </lineage>
</organism>
<feature type="non-terminal residue" evidence="2">
    <location>
        <position position="199"/>
    </location>
</feature>
<feature type="compositionally biased region" description="Low complexity" evidence="1">
    <location>
        <begin position="152"/>
        <end position="177"/>
    </location>
</feature>
<dbReference type="EMBL" id="CAUYUJ010018591">
    <property type="protein sequence ID" value="CAK0884814.1"/>
    <property type="molecule type" value="Genomic_DNA"/>
</dbReference>
<sequence length="199" mass="21332">ALLLYGLVRATRPRTILEFGTAAGFSSSNWLHAVADDPDARVFSFDIVAHPVVRSIEDTDPRFAFVQKSQTDFEPRDVEFRVIDVVLFDAGHLVEYSLRAFERVLPRLSPTAIVAVPGRLVAAVARRRRPAPSGPAGRPRPRAGRSRRRSARACLAARRSAAASRAARGPRTSSGSAWGAPTALPSGASCARCCGAGQT</sequence>
<feature type="region of interest" description="Disordered" evidence="1">
    <location>
        <begin position="126"/>
        <end position="180"/>
    </location>
</feature>
<comment type="caution">
    <text evidence="2">The sequence shown here is derived from an EMBL/GenBank/DDBJ whole genome shotgun (WGS) entry which is preliminary data.</text>
</comment>
<name>A0ABN9WEK2_9DINO</name>
<accession>A0ABN9WEK2</accession>
<protein>
    <submittedName>
        <fullName evidence="2">Uncharacterized protein</fullName>
    </submittedName>
</protein>
<dbReference type="Pfam" id="PF13578">
    <property type="entry name" value="Methyltransf_24"/>
    <property type="match status" value="1"/>
</dbReference>
<feature type="compositionally biased region" description="Basic residues" evidence="1">
    <location>
        <begin position="139"/>
        <end position="151"/>
    </location>
</feature>
<gene>
    <name evidence="2" type="ORF">PCOR1329_LOCUS66605</name>
</gene>